<gene>
    <name evidence="2" type="ORF">tinsulaeT_16120</name>
</gene>
<dbReference type="EMBL" id="BSST01000001">
    <property type="protein sequence ID" value="GLX78272.1"/>
    <property type="molecule type" value="Genomic_DNA"/>
</dbReference>
<dbReference type="InterPro" id="IPR007497">
    <property type="entry name" value="SIMPL/DUF541"/>
</dbReference>
<keyword evidence="1" id="KW-0732">Signal</keyword>
<evidence type="ECO:0000256" key="1">
    <source>
        <dbReference type="SAM" id="SignalP"/>
    </source>
</evidence>
<evidence type="ECO:0000313" key="3">
    <source>
        <dbReference type="Proteomes" id="UP001157186"/>
    </source>
</evidence>
<accession>A0ABQ6GUD6</accession>
<evidence type="ECO:0008006" key="4">
    <source>
        <dbReference type="Google" id="ProtNLM"/>
    </source>
</evidence>
<dbReference type="Gene3D" id="3.30.110.170">
    <property type="entry name" value="Protein of unknown function (DUF541), domain 1"/>
    <property type="match status" value="1"/>
</dbReference>
<feature type="chain" id="PRO_5045198941" description="DUF541 domain-containing protein" evidence="1">
    <location>
        <begin position="19"/>
        <end position="244"/>
    </location>
</feature>
<feature type="signal peptide" evidence="1">
    <location>
        <begin position="1"/>
        <end position="18"/>
    </location>
</feature>
<dbReference type="Gene3D" id="3.30.70.2970">
    <property type="entry name" value="Protein of unknown function (DUF541), domain 2"/>
    <property type="match status" value="1"/>
</dbReference>
<reference evidence="2 3" key="1">
    <citation type="submission" date="2023-03" db="EMBL/GenBank/DDBJ databases">
        <title>Draft genome sequence of Thalassotalea insulae KCTC 62186T.</title>
        <authorList>
            <person name="Sawabe T."/>
        </authorList>
    </citation>
    <scope>NUCLEOTIDE SEQUENCE [LARGE SCALE GENOMIC DNA]</scope>
    <source>
        <strain evidence="2 3">KCTC 62186</strain>
    </source>
</reference>
<dbReference type="PANTHER" id="PTHR34387">
    <property type="entry name" value="SLR1258 PROTEIN"/>
    <property type="match status" value="1"/>
</dbReference>
<sequence length="244" mass="27136">MRILLTLLIAMLSLDSIASNLPDFPFVTVTGESVKKVTPDKATLGFYVTTFDKEATKATSLLNETSNNVVAVLTKNGISAKQISAFEINKRSKRTRDKDYNDLAILGYELSQRFEVTIDNLNQYSEITNELLDINHVENIESQFSSTQREKIEIELIKNAAQKAKLKAEQMAAGLGVELGSVFAFNDSGSFSSFFATFGIKSEARAYAMMSSQARSTNIFVPQYIEIKKSINVIYKLKSSSKNH</sequence>
<proteinExistence type="predicted"/>
<dbReference type="PANTHER" id="PTHR34387:SF2">
    <property type="entry name" value="SLR1258 PROTEIN"/>
    <property type="match status" value="1"/>
</dbReference>
<dbReference type="InterPro" id="IPR052022">
    <property type="entry name" value="26kDa_periplasmic_antigen"/>
</dbReference>
<dbReference type="Pfam" id="PF04402">
    <property type="entry name" value="SIMPL"/>
    <property type="match status" value="1"/>
</dbReference>
<protein>
    <recommendedName>
        <fullName evidence="4">DUF541 domain-containing protein</fullName>
    </recommendedName>
</protein>
<comment type="caution">
    <text evidence="2">The sequence shown here is derived from an EMBL/GenBank/DDBJ whole genome shotgun (WGS) entry which is preliminary data.</text>
</comment>
<name>A0ABQ6GUD6_9GAMM</name>
<organism evidence="2 3">
    <name type="scientific">Thalassotalea insulae</name>
    <dbReference type="NCBI Taxonomy" id="2056778"/>
    <lineage>
        <taxon>Bacteria</taxon>
        <taxon>Pseudomonadati</taxon>
        <taxon>Pseudomonadota</taxon>
        <taxon>Gammaproteobacteria</taxon>
        <taxon>Alteromonadales</taxon>
        <taxon>Colwelliaceae</taxon>
        <taxon>Thalassotalea</taxon>
    </lineage>
</organism>
<evidence type="ECO:0000313" key="2">
    <source>
        <dbReference type="EMBL" id="GLX78272.1"/>
    </source>
</evidence>
<keyword evidence="3" id="KW-1185">Reference proteome</keyword>
<dbReference type="RefSeq" id="WP_284244159.1">
    <property type="nucleotide sequence ID" value="NZ_BSST01000001.1"/>
</dbReference>
<dbReference type="Proteomes" id="UP001157186">
    <property type="component" value="Unassembled WGS sequence"/>
</dbReference>